<evidence type="ECO:0000313" key="1">
    <source>
        <dbReference type="EMBL" id="EJZ11285.1"/>
    </source>
</evidence>
<gene>
    <name evidence="1" type="ORF">MVAC_06012</name>
</gene>
<dbReference type="Gene3D" id="3.20.20.370">
    <property type="entry name" value="Glycoside hydrolase/deacetylase"/>
    <property type="match status" value="1"/>
</dbReference>
<dbReference type="AlphaFoldDB" id="K0V1P1"/>
<protein>
    <submittedName>
        <fullName evidence="1">LamB/YcsF family protein</fullName>
    </submittedName>
</protein>
<dbReference type="RefSeq" id="WP_003929338.1">
    <property type="nucleotide sequence ID" value="NZ_JH814686.1"/>
</dbReference>
<sequence>MTAVDLNADLGESFGVYAYGADDEMMPMITSANIACGAHGGDPAVMRRSVDLARTHGVAIGAHVGLPDRLGFGRREIPTTPQEAYDLCLYQVGALQSFVRARGSVMQHLKLHGSLYMMANRDPGLAEAVCQAVADLDPALYIYVLPGSALRTAAVECGIAPVIEVFADRPYHNGIVQMYDRTTELIGGPDEVIARTLSQLETLDESDTRSVCLHSDTPGAPALLAALRHALVDAGYTFRSPRATTPASVTTREPILAAASAVPTISESAS</sequence>
<dbReference type="PANTHER" id="PTHR30292:SF0">
    <property type="entry name" value="5-OXOPROLINASE SUBUNIT A"/>
    <property type="match status" value="1"/>
</dbReference>
<accession>K0V1P1</accession>
<dbReference type="NCBIfam" id="NF003814">
    <property type="entry name" value="PRK05406.1-3"/>
    <property type="match status" value="1"/>
</dbReference>
<organism evidence="1 2">
    <name type="scientific">Mycolicibacterium vaccae ATCC 25954</name>
    <dbReference type="NCBI Taxonomy" id="1194972"/>
    <lineage>
        <taxon>Bacteria</taxon>
        <taxon>Bacillati</taxon>
        <taxon>Actinomycetota</taxon>
        <taxon>Actinomycetes</taxon>
        <taxon>Mycobacteriales</taxon>
        <taxon>Mycobacteriaceae</taxon>
        <taxon>Mycolicibacterium</taxon>
    </lineage>
</organism>
<dbReference type="PATRIC" id="fig|1194972.3.peg.1218"/>
<dbReference type="InterPro" id="IPR005501">
    <property type="entry name" value="LamB/YcsF/PxpA-like"/>
</dbReference>
<dbReference type="EMBL" id="ALQA01000009">
    <property type="protein sequence ID" value="EJZ11285.1"/>
    <property type="molecule type" value="Genomic_DNA"/>
</dbReference>
<dbReference type="PANTHER" id="PTHR30292">
    <property type="entry name" value="UNCHARACTERIZED PROTEIN YBGL-RELATED"/>
    <property type="match status" value="1"/>
</dbReference>
<dbReference type="Proteomes" id="UP000006072">
    <property type="component" value="Unassembled WGS sequence"/>
</dbReference>
<dbReference type="Pfam" id="PF03746">
    <property type="entry name" value="LamB_YcsF"/>
    <property type="match status" value="1"/>
</dbReference>
<comment type="caution">
    <text evidence="1">The sequence shown here is derived from an EMBL/GenBank/DDBJ whole genome shotgun (WGS) entry which is preliminary data.</text>
</comment>
<dbReference type="InterPro" id="IPR011330">
    <property type="entry name" value="Glyco_hydro/deAcase_b/a-brl"/>
</dbReference>
<dbReference type="SUPFAM" id="SSF88713">
    <property type="entry name" value="Glycoside hydrolase/deacetylase"/>
    <property type="match status" value="1"/>
</dbReference>
<dbReference type="CDD" id="cd10787">
    <property type="entry name" value="LamB_YcsF_like"/>
    <property type="match status" value="1"/>
</dbReference>
<proteinExistence type="predicted"/>
<dbReference type="GO" id="GO:0005975">
    <property type="term" value="P:carbohydrate metabolic process"/>
    <property type="evidence" value="ECO:0007669"/>
    <property type="project" value="InterPro"/>
</dbReference>
<reference evidence="1 2" key="1">
    <citation type="journal article" date="2012" name="J. Bacteriol.">
        <title>Complete Genome Sequence of Mycobacterium vaccae Type Strain ATCC 25954.</title>
        <authorList>
            <person name="Ho Y.S."/>
            <person name="Adroub S.A."/>
            <person name="Abadi M."/>
            <person name="Al Alwan B."/>
            <person name="Alkhateeb R."/>
            <person name="Gao G."/>
            <person name="Ragab A."/>
            <person name="Ali S."/>
            <person name="van Soolingen D."/>
            <person name="Bitter W."/>
            <person name="Pain A."/>
            <person name="Abdallah A.M."/>
        </authorList>
    </citation>
    <scope>NUCLEOTIDE SEQUENCE [LARGE SCALE GENOMIC DNA]</scope>
    <source>
        <strain evidence="1 2">ATCC 25954</strain>
    </source>
</reference>
<keyword evidence="2" id="KW-1185">Reference proteome</keyword>
<dbReference type="HOGENOM" id="CLU_069535_0_0_11"/>
<name>K0V1P1_MYCVA</name>
<evidence type="ECO:0000313" key="2">
    <source>
        <dbReference type="Proteomes" id="UP000006072"/>
    </source>
</evidence>
<dbReference type="eggNOG" id="COG1540">
    <property type="taxonomic scope" value="Bacteria"/>
</dbReference>